<evidence type="ECO:0000256" key="3">
    <source>
        <dbReference type="PROSITE-ProRule" id="PRU00339"/>
    </source>
</evidence>
<dbReference type="Pfam" id="PF12569">
    <property type="entry name" value="NatA_aux_su"/>
    <property type="match status" value="1"/>
</dbReference>
<evidence type="ECO:0008006" key="7">
    <source>
        <dbReference type="Google" id="ProtNLM"/>
    </source>
</evidence>
<keyword evidence="6" id="KW-1185">Reference proteome</keyword>
<dbReference type="Gene3D" id="1.25.40.1010">
    <property type="match status" value="1"/>
</dbReference>
<dbReference type="PANTHER" id="PTHR22767">
    <property type="entry name" value="N-TERMINAL ACETYLTRANSFERASE-RELATED"/>
    <property type="match status" value="1"/>
</dbReference>
<dbReference type="EnsemblMetazoa" id="XM_050652366.1">
    <property type="protein sequence ID" value="XP_050508323.1"/>
    <property type="gene ID" value="LOC114343449"/>
</dbReference>
<evidence type="ECO:0000256" key="4">
    <source>
        <dbReference type="SAM" id="MobiDB-lite"/>
    </source>
</evidence>
<organism evidence="5 6">
    <name type="scientific">Diabrotica virgifera virgifera</name>
    <name type="common">western corn rootworm</name>
    <dbReference type="NCBI Taxonomy" id="50390"/>
    <lineage>
        <taxon>Eukaryota</taxon>
        <taxon>Metazoa</taxon>
        <taxon>Ecdysozoa</taxon>
        <taxon>Arthropoda</taxon>
        <taxon>Hexapoda</taxon>
        <taxon>Insecta</taxon>
        <taxon>Pterygota</taxon>
        <taxon>Neoptera</taxon>
        <taxon>Endopterygota</taxon>
        <taxon>Coleoptera</taxon>
        <taxon>Polyphaga</taxon>
        <taxon>Cucujiformia</taxon>
        <taxon>Chrysomeloidea</taxon>
        <taxon>Chrysomelidae</taxon>
        <taxon>Galerucinae</taxon>
        <taxon>Diabroticina</taxon>
        <taxon>Diabroticites</taxon>
        <taxon>Diabrotica</taxon>
    </lineage>
</organism>
<evidence type="ECO:0000313" key="5">
    <source>
        <dbReference type="EnsemblMetazoa" id="XP_050508323.1"/>
    </source>
</evidence>
<protein>
    <recommendedName>
        <fullName evidence="7">N-alpha-acetyltransferase 15, NatA auxiliary subunit</fullName>
    </recommendedName>
</protein>
<dbReference type="PIRSF" id="PIRSF000422">
    <property type="entry name" value="N-terminal-AcTrfase-A_aux_su"/>
    <property type="match status" value="1"/>
</dbReference>
<proteinExistence type="predicted"/>
<dbReference type="SMART" id="SM00028">
    <property type="entry name" value="TPR"/>
    <property type="match status" value="6"/>
</dbReference>
<evidence type="ECO:0000256" key="2">
    <source>
        <dbReference type="ARBA" id="ARBA00022803"/>
    </source>
</evidence>
<keyword evidence="2 3" id="KW-0802">TPR repeat</keyword>
<dbReference type="InterPro" id="IPR011990">
    <property type="entry name" value="TPR-like_helical_dom_sf"/>
</dbReference>
<dbReference type="Proteomes" id="UP001652700">
    <property type="component" value="Unplaced"/>
</dbReference>
<dbReference type="Gene3D" id="1.25.40.1040">
    <property type="match status" value="1"/>
</dbReference>
<feature type="region of interest" description="Disordered" evidence="4">
    <location>
        <begin position="843"/>
        <end position="862"/>
    </location>
</feature>
<evidence type="ECO:0000256" key="1">
    <source>
        <dbReference type="ARBA" id="ARBA00022737"/>
    </source>
</evidence>
<feature type="compositionally biased region" description="Basic residues" evidence="4">
    <location>
        <begin position="596"/>
        <end position="605"/>
    </location>
</feature>
<feature type="region of interest" description="Disordered" evidence="4">
    <location>
        <begin position="581"/>
        <end position="636"/>
    </location>
</feature>
<evidence type="ECO:0000313" key="6">
    <source>
        <dbReference type="Proteomes" id="UP001652700"/>
    </source>
</evidence>
<dbReference type="PROSITE" id="PS50005">
    <property type="entry name" value="TPR"/>
    <property type="match status" value="2"/>
</dbReference>
<dbReference type="InterPro" id="IPR021183">
    <property type="entry name" value="NatA_aux_su"/>
</dbReference>
<dbReference type="GeneID" id="114343449"/>
<feature type="repeat" description="TPR" evidence="3">
    <location>
        <begin position="81"/>
        <end position="114"/>
    </location>
</feature>
<name>A0ABM5KDT1_DIAVI</name>
<feature type="repeat" description="TPR" evidence="3">
    <location>
        <begin position="223"/>
        <end position="256"/>
    </location>
</feature>
<reference evidence="5" key="1">
    <citation type="submission" date="2025-05" db="UniProtKB">
        <authorList>
            <consortium name="EnsemblMetazoa"/>
        </authorList>
    </citation>
    <scope>IDENTIFICATION</scope>
</reference>
<accession>A0ABM5KDT1</accession>
<dbReference type="InterPro" id="IPR019734">
    <property type="entry name" value="TPR_rpt"/>
</dbReference>
<sequence length="862" mass="100634">MPSSKPLPPKENALFKRILKCYEQKQYKNGLKFAKQILSNPKYTEHGETLAMKGLTLNCLGRKEEAYEYVRRGLRNDLKSHVCWHVYGLLQRSDKKYDEAIKCYRNALKWEKDNIQILRDLSLLQIQMRDLEGYRDTRYQLLMLRPTQRASWIGYAMSFHLLEEYKNALNILDTFLEQQKANSFDYEHSELLLYQNLVIQESGDLKEALKHLEASQNQIVDKLTLKEKLGELCLLLKQFDKATTCYEELIQRNPENTNYYNKLIDAKQLSNPQDIVDFYTKYLEKFPRAMPPRRLPLNYATGEQFKTLVDKYMRKALSKGVPPLFVDLRSLYSDKHKVEIIQNLLLQYVEALKTVGKYSELEVNNGPKEPASALLWVYYYLAQHFDFLKQTEKALSYIDAAIEHTPTLIELFVVKGRIYKHAGDPQEALKWLDEAQALDTADRYINSKCAKYMLRANYVKEAEETCGKFTREGVSAMENLNEMQCMWFQTECALAYQRLGKFGDALKKCHEIDRHFSEIIEDQFDFHTYCMRKMTLRSYVGLLRLEDVLRGHPFYFKAAKCAIEVYLHLFDEPLKDESAEQELNTENLAPSELKKLRNKQRKARRKAEQESAQAREAQVKRDQHHKSRQQCDVEADAPQLDELIPDKLARVDDPLEQAIKFLQPLQTLAKDRIETHLMAFEVYYRKQKSLLMLQSLKRAYKVDPKNPKLHSCLIRFYQFVQKNKTSWDPNVDQVITQETKVYLEGKDAVSLNKEFLEKNSNSLGAVLEGAKVMYELDKKRQNEAISLATSLDNKYDDVNIEVCTDILKSLTNGDFGSCDAQLEEYTKRCNVRFPYTAVFKPPSSEPDLHIESANHVQEHDSN</sequence>
<keyword evidence="1" id="KW-0677">Repeat</keyword>
<dbReference type="PANTHER" id="PTHR22767:SF2">
    <property type="entry name" value="N(ALPHA)-ACETYLTRANSFERASE 15_16, ISOFORM A"/>
    <property type="match status" value="1"/>
</dbReference>
<dbReference type="Pfam" id="PF13181">
    <property type="entry name" value="TPR_8"/>
    <property type="match status" value="1"/>
</dbReference>
<feature type="compositionally biased region" description="Basic and acidic residues" evidence="4">
    <location>
        <begin position="846"/>
        <end position="862"/>
    </location>
</feature>
<dbReference type="RefSeq" id="XP_050508323.1">
    <property type="nucleotide sequence ID" value="XM_050652366.1"/>
</dbReference>
<dbReference type="SUPFAM" id="SSF48452">
    <property type="entry name" value="TPR-like"/>
    <property type="match status" value="2"/>
</dbReference>